<organism evidence="1 2">
    <name type="scientific">Paractinoplanes atraurantiacus</name>
    <dbReference type="NCBI Taxonomy" id="1036182"/>
    <lineage>
        <taxon>Bacteria</taxon>
        <taxon>Bacillati</taxon>
        <taxon>Actinomycetota</taxon>
        <taxon>Actinomycetes</taxon>
        <taxon>Micromonosporales</taxon>
        <taxon>Micromonosporaceae</taxon>
        <taxon>Paractinoplanes</taxon>
    </lineage>
</organism>
<dbReference type="RefSeq" id="WP_097321270.1">
    <property type="nucleotide sequence ID" value="NZ_OBDY01000007.1"/>
</dbReference>
<dbReference type="OrthoDB" id="3663728at2"/>
<reference evidence="1 2" key="1">
    <citation type="submission" date="2017-09" db="EMBL/GenBank/DDBJ databases">
        <authorList>
            <person name="Ehlers B."/>
            <person name="Leendertz F.H."/>
        </authorList>
    </citation>
    <scope>NUCLEOTIDE SEQUENCE [LARGE SCALE GENOMIC DNA]</scope>
    <source>
        <strain evidence="1 2">CGMCC 4.6857</strain>
    </source>
</reference>
<gene>
    <name evidence="1" type="ORF">SAMN05421748_10776</name>
</gene>
<dbReference type="EMBL" id="OBDY01000007">
    <property type="protein sequence ID" value="SNY44470.1"/>
    <property type="molecule type" value="Genomic_DNA"/>
</dbReference>
<evidence type="ECO:0000313" key="1">
    <source>
        <dbReference type="EMBL" id="SNY44470.1"/>
    </source>
</evidence>
<dbReference type="AlphaFoldDB" id="A0A285I910"/>
<protein>
    <submittedName>
        <fullName evidence="1">Uncharacterized protein</fullName>
    </submittedName>
</protein>
<name>A0A285I910_9ACTN</name>
<sequence length="326" mass="34480">MVVSETLGVVAHPGGLLVDRPELSVGVSLIVSRPTGLEIRLAARHPAEPGDVPPGLDEWGELRPGPAGVTPAPRVLLPEYDEGMHLRVGSLDPAGRAQWVYGSTSVYSGRYVEVRTTVVLPPVFDYVDLVLAWPEIGFPEAVIGLSLPGRATVQRGTFSVWEAPPVAKLAAGTTPPGDTALLPEPPLLGDPRSPRIEAGRLAADPCVLVRDRDAVIVLSRVTRSGPILALEVESLARGEAATRLEQVELPHRDDFVRVRPTVALLHGASAFPLRAYEGGYSGGAGTFHATEEFAVASAEALDLLVAWPAAGIPAHRAVVPLNRLGR</sequence>
<accession>A0A285I910</accession>
<keyword evidence="2" id="KW-1185">Reference proteome</keyword>
<proteinExistence type="predicted"/>
<evidence type="ECO:0000313" key="2">
    <source>
        <dbReference type="Proteomes" id="UP000219612"/>
    </source>
</evidence>
<dbReference type="Proteomes" id="UP000219612">
    <property type="component" value="Unassembled WGS sequence"/>
</dbReference>